<accession>A0ABY3TUS5</accession>
<dbReference type="SUPFAM" id="SSF51905">
    <property type="entry name" value="FAD/NAD(P)-binding domain"/>
    <property type="match status" value="1"/>
</dbReference>
<dbReference type="PANTHER" id="PTHR43872:SF1">
    <property type="entry name" value="MONOOXYGENASE, PUTATIVE (AFU_ORTHOLOGUE AFUA_8G02570)-RELATED"/>
    <property type="match status" value="1"/>
</dbReference>
<dbReference type="Gene3D" id="3.50.50.60">
    <property type="entry name" value="FAD/NAD(P)-binding domain"/>
    <property type="match status" value="1"/>
</dbReference>
<keyword evidence="4" id="KW-0274">FAD</keyword>
<dbReference type="InterPro" id="IPR020946">
    <property type="entry name" value="Flavin_mOase-like"/>
</dbReference>
<dbReference type="RefSeq" id="WP_240169740.1">
    <property type="nucleotide sequence ID" value="NZ_CP092365.1"/>
</dbReference>
<evidence type="ECO:0000256" key="5">
    <source>
        <dbReference type="ARBA" id="ARBA00023002"/>
    </source>
</evidence>
<dbReference type="InterPro" id="IPR051820">
    <property type="entry name" value="FAD-binding_MO"/>
</dbReference>
<dbReference type="InterPro" id="IPR036188">
    <property type="entry name" value="FAD/NAD-bd_sf"/>
</dbReference>
<dbReference type="EMBL" id="CP092365">
    <property type="protein sequence ID" value="ULN51457.1"/>
    <property type="molecule type" value="Genomic_DNA"/>
</dbReference>
<protein>
    <submittedName>
        <fullName evidence="7">NAD(P)/FAD-dependent oxidoreductase</fullName>
    </submittedName>
</protein>
<keyword evidence="3" id="KW-0285">Flavoprotein</keyword>
<comment type="cofactor">
    <cofactor evidence="1">
        <name>FAD</name>
        <dbReference type="ChEBI" id="CHEBI:57692"/>
    </cofactor>
</comment>
<sequence length="504" mass="55595">MSASEGGLPEHVDVVVVGAGLSGVGAGYRLQTECPERSYLILEARGELGGTWDLFRYPGIRSDSDMFTLGYAFKPWRDAKSIADGPAILRYIHETASEFGIDDRIVYGTKVVGADWSSTELRWTLTVQQGDRALSMTCDFVYLCAGYYDYDQAYTPFFPREDDFAGPIVHPQFWPDDLDYVGKRVVIIGSGATAVTLVPSMASASTHVTMLQRSPTWISAVPSRDARADWLRRRLPEGLAHHVVRAKNVVFNIGFYQFCQRLSSRARRLLTDQATRILGDEAMVAEHFTPAYRPWDQRLCAAPGADFFKAIKSGHADVVTDTVAEFVTDGIRLTSGRVLPADIIVTATGLKLRTFGGIGPTIDGEAVEFADEFVWNGAMVSGIPNFAFCVGYTNASGTLRADLSSRLVCRVLNRTRDKRIRAVVPRPTESMAPRPLFGLTSGYVQRSVAEFPNQSTKSPWRTRQNYLLDALALRINNFDSTLRPVTPASRSADGLQVTQTGFSQ</sequence>
<comment type="similarity">
    <text evidence="2">Belongs to the FAD-binding monooxygenase family.</text>
</comment>
<evidence type="ECO:0000313" key="7">
    <source>
        <dbReference type="EMBL" id="ULN51457.1"/>
    </source>
</evidence>
<keyword evidence="5" id="KW-0560">Oxidoreductase</keyword>
<evidence type="ECO:0000256" key="3">
    <source>
        <dbReference type="ARBA" id="ARBA00022630"/>
    </source>
</evidence>
<evidence type="ECO:0000256" key="1">
    <source>
        <dbReference type="ARBA" id="ARBA00001974"/>
    </source>
</evidence>
<evidence type="ECO:0000256" key="2">
    <source>
        <dbReference type="ARBA" id="ARBA00010139"/>
    </source>
</evidence>
<keyword evidence="6" id="KW-0503">Monooxygenase</keyword>
<proteinExistence type="inferred from homology"/>
<dbReference type="PANTHER" id="PTHR43872">
    <property type="entry name" value="MONOOXYGENASE, PUTATIVE (AFU_ORTHOLOGUE AFUA_8G02570)-RELATED"/>
    <property type="match status" value="1"/>
</dbReference>
<evidence type="ECO:0000256" key="4">
    <source>
        <dbReference type="ARBA" id="ARBA00022827"/>
    </source>
</evidence>
<gene>
    <name evidence="7" type="ORF">MIU77_11080</name>
</gene>
<dbReference type="Pfam" id="PF13450">
    <property type="entry name" value="NAD_binding_8"/>
    <property type="match status" value="1"/>
</dbReference>
<organism evidence="7 8">
    <name type="scientific">Mycolicibacillus parakoreensis</name>
    <dbReference type="NCBI Taxonomy" id="1069221"/>
    <lineage>
        <taxon>Bacteria</taxon>
        <taxon>Bacillati</taxon>
        <taxon>Actinomycetota</taxon>
        <taxon>Actinomycetes</taxon>
        <taxon>Mycobacteriales</taxon>
        <taxon>Mycobacteriaceae</taxon>
        <taxon>Mycolicibacillus</taxon>
    </lineage>
</organism>
<keyword evidence="8" id="KW-1185">Reference proteome</keyword>
<name>A0ABY3TUS5_9MYCO</name>
<evidence type="ECO:0000256" key="6">
    <source>
        <dbReference type="ARBA" id="ARBA00023033"/>
    </source>
</evidence>
<evidence type="ECO:0000313" key="8">
    <source>
        <dbReference type="Proteomes" id="UP001055200"/>
    </source>
</evidence>
<dbReference type="Proteomes" id="UP001055200">
    <property type="component" value="Chromosome"/>
</dbReference>
<reference evidence="7" key="1">
    <citation type="submission" date="2022-08" db="EMBL/GenBank/DDBJ databases">
        <title>Complete genome sequence of 14 non-tuberculosis mycobacteria type-strains.</title>
        <authorList>
            <person name="Igarashi Y."/>
            <person name="Osugi A."/>
            <person name="Mitarai S."/>
        </authorList>
    </citation>
    <scope>NUCLEOTIDE SEQUENCE</scope>
    <source>
        <strain evidence="7">DSM 45575</strain>
    </source>
</reference>
<dbReference type="Pfam" id="PF00743">
    <property type="entry name" value="FMO-like"/>
    <property type="match status" value="1"/>
</dbReference>